<reference evidence="2 3" key="1">
    <citation type="journal article" date="2012" name="Proc. Natl. Acad. Sci. U.S.A.">
        <title>Antigenic diversity is generated by distinct evolutionary mechanisms in African trypanosome species.</title>
        <authorList>
            <person name="Jackson A.P."/>
            <person name="Berry A."/>
            <person name="Aslett M."/>
            <person name="Allison H.C."/>
            <person name="Burton P."/>
            <person name="Vavrova-Anderson J."/>
            <person name="Brown R."/>
            <person name="Browne H."/>
            <person name="Corton N."/>
            <person name="Hauser H."/>
            <person name="Gamble J."/>
            <person name="Gilderthorp R."/>
            <person name="Marcello L."/>
            <person name="McQuillan J."/>
            <person name="Otto T.D."/>
            <person name="Quail M.A."/>
            <person name="Sanders M.J."/>
            <person name="van Tonder A."/>
            <person name="Ginger M.L."/>
            <person name="Field M.C."/>
            <person name="Barry J.D."/>
            <person name="Hertz-Fowler C."/>
            <person name="Berriman M."/>
        </authorList>
    </citation>
    <scope>NUCLEOTIDE SEQUENCE</scope>
    <source>
        <strain evidence="2 3">Y486</strain>
    </source>
</reference>
<keyword evidence="3" id="KW-1185">Reference proteome</keyword>
<dbReference type="EMBL" id="CAEX01008043">
    <property type="protein sequence ID" value="CCD21645.1"/>
    <property type="molecule type" value="Genomic_DNA"/>
</dbReference>
<keyword evidence="1" id="KW-0732">Signal</keyword>
<sequence length="348" mass="37069">MLCAACCAFVWLLLCIGAPGDAVRIDLTRHSYPLSGSQTYGLNFSGAAALCQLYGLSREIPDVLSELAEKSDRWVTVAERLWTRAVVEWGRLQVLSVKVHGAGSLAGAAGRAESQVLEAVRVANSTLELARRSNAVISDAVAAAEDAARNAIEGDGSPYGGLQNILERHCGNERCKTNSVVGARCRNCVEGLRDMFKHSGILCGELVPRAVPHDASVSGMVEALARWDAVGPQFDEDCRYLSDDRCEPTAEFSCSVLEDWSPHFFSATRKAAEAAEALAGCASAVASAQVVVTAAVHRVDELHRMASDEHEGANSTAGVRFVRHLSCDARPTAVQRMSAITGVAAQDI</sequence>
<organism evidence="2 3">
    <name type="scientific">Trypanosoma vivax (strain Y486)</name>
    <dbReference type="NCBI Taxonomy" id="1055687"/>
    <lineage>
        <taxon>Eukaryota</taxon>
        <taxon>Discoba</taxon>
        <taxon>Euglenozoa</taxon>
        <taxon>Kinetoplastea</taxon>
        <taxon>Metakinetoplastina</taxon>
        <taxon>Trypanosomatida</taxon>
        <taxon>Trypanosomatidae</taxon>
        <taxon>Trypanosoma</taxon>
        <taxon>Duttonella</taxon>
    </lineage>
</organism>
<dbReference type="AlphaFoldDB" id="F9WVN7"/>
<gene>
    <name evidence="2" type="ORF">TvY486_0045640</name>
</gene>
<feature type="signal peptide" evidence="1">
    <location>
        <begin position="1"/>
        <end position="22"/>
    </location>
</feature>
<evidence type="ECO:0000256" key="1">
    <source>
        <dbReference type="SAM" id="SignalP"/>
    </source>
</evidence>
<proteinExistence type="predicted"/>
<accession>F9WVN7</accession>
<dbReference type="VEuPathDB" id="TriTrypDB:TvY486_0045640"/>
<name>F9WVN7_TRYVY</name>
<dbReference type="Pfam" id="PF11727">
    <property type="entry name" value="ISG65-75"/>
    <property type="match status" value="1"/>
</dbReference>
<feature type="chain" id="PRO_5003395141" evidence="1">
    <location>
        <begin position="23"/>
        <end position="348"/>
    </location>
</feature>
<evidence type="ECO:0000313" key="3">
    <source>
        <dbReference type="Proteomes" id="UP000009027"/>
    </source>
</evidence>
<protein>
    <submittedName>
        <fullName evidence="2">Uncharacterized protein</fullName>
    </submittedName>
</protein>
<dbReference type="Proteomes" id="UP000009027">
    <property type="component" value="Unassembled WGS sequence"/>
</dbReference>
<evidence type="ECO:0000313" key="2">
    <source>
        <dbReference type="EMBL" id="CCD21645.1"/>
    </source>
</evidence>
<dbReference type="InterPro" id="IPR021057">
    <property type="entry name" value="Trypano_invariant_glycop"/>
</dbReference>